<dbReference type="AlphaFoldDB" id="A0A383E7T7"/>
<reference evidence="2" key="1">
    <citation type="submission" date="2018-05" db="EMBL/GenBank/DDBJ databases">
        <authorList>
            <person name="Lanie J.A."/>
            <person name="Ng W.-L."/>
            <person name="Kazmierczak K.M."/>
            <person name="Andrzejewski T.M."/>
            <person name="Davidsen T.M."/>
            <person name="Wayne K.J."/>
            <person name="Tettelin H."/>
            <person name="Glass J.I."/>
            <person name="Rusch D."/>
            <person name="Podicherti R."/>
            <person name="Tsui H.-C.T."/>
            <person name="Winkler M.E."/>
        </authorList>
    </citation>
    <scope>NUCLEOTIDE SEQUENCE</scope>
</reference>
<dbReference type="Pfam" id="PF14240">
    <property type="entry name" value="YHYH"/>
    <property type="match status" value="1"/>
</dbReference>
<proteinExistence type="predicted"/>
<name>A0A383E7T7_9ZZZZ</name>
<feature type="domain" description="YHYH" evidence="1">
    <location>
        <begin position="98"/>
        <end position="188"/>
    </location>
</feature>
<evidence type="ECO:0000313" key="2">
    <source>
        <dbReference type="EMBL" id="SVE52480.1"/>
    </source>
</evidence>
<organism evidence="2">
    <name type="scientific">marine metagenome</name>
    <dbReference type="NCBI Taxonomy" id="408172"/>
    <lineage>
        <taxon>unclassified sequences</taxon>
        <taxon>metagenomes</taxon>
        <taxon>ecological metagenomes</taxon>
    </lineage>
</organism>
<feature type="non-terminal residue" evidence="2">
    <location>
        <position position="191"/>
    </location>
</feature>
<dbReference type="InterPro" id="IPR025924">
    <property type="entry name" value="YHYH_dom"/>
</dbReference>
<dbReference type="PROSITE" id="PS51257">
    <property type="entry name" value="PROKAR_LIPOPROTEIN"/>
    <property type="match status" value="1"/>
</dbReference>
<sequence>MKIKISFLSIISFSVFLGCSDNNGNANNPEDCEDSIAVDTTRGVCNVSLSYENRVSFSESGDFINITSDNIPNHDVGLFGNISGALNPNAIAVQNSSYQIDLTPEKSATPTPLQNNGPQYAFGILFNGIELDPVAAEPWPHQGGPGPPQGGNVNWDWNLEASMVQIGLDCNNAHVQPTGKYHYHGVPTLYL</sequence>
<evidence type="ECO:0000259" key="1">
    <source>
        <dbReference type="Pfam" id="PF14240"/>
    </source>
</evidence>
<accession>A0A383E7T7</accession>
<protein>
    <recommendedName>
        <fullName evidence="1">YHYH domain-containing protein</fullName>
    </recommendedName>
</protein>
<gene>
    <name evidence="2" type="ORF">METZ01_LOCUS505334</name>
</gene>
<dbReference type="EMBL" id="UINC01223332">
    <property type="protein sequence ID" value="SVE52480.1"/>
    <property type="molecule type" value="Genomic_DNA"/>
</dbReference>